<protein>
    <recommendedName>
        <fullName evidence="3">ABM domain-containing protein</fullName>
    </recommendedName>
</protein>
<sequence length="198" mass="20992">MPYITTIIPGVSAADKDAFLAAWPTVASTLKAQPTVLGVSGGPIVAEDGAAVTDFKFLQTIAFATLEDQKAFEESDVAKEGAKKYAEKATGPPLHATFEVPEFPKDHKPAAYTQISRMTITDESKGPEIKKAWEALVAALGKQTFGGKAINAPVGIALIGWDSLEEAGAAYKGPAKAAWDHYHSFGETKDLMVKLEVA</sequence>
<comment type="caution">
    <text evidence="1">The sequence shown here is derived from an EMBL/GenBank/DDBJ whole genome shotgun (WGS) entry which is preliminary data.</text>
</comment>
<dbReference type="Proteomes" id="UP001285354">
    <property type="component" value="Unassembled WGS sequence"/>
</dbReference>
<keyword evidence="2" id="KW-1185">Reference proteome</keyword>
<evidence type="ECO:0000313" key="1">
    <source>
        <dbReference type="EMBL" id="KAK2629734.1"/>
    </source>
</evidence>
<name>A0AAD9WHP7_9HELO</name>
<proteinExistence type="predicted"/>
<organism evidence="1 2">
    <name type="scientific">Diplocarpon rosae</name>
    <dbReference type="NCBI Taxonomy" id="946125"/>
    <lineage>
        <taxon>Eukaryota</taxon>
        <taxon>Fungi</taxon>
        <taxon>Dikarya</taxon>
        <taxon>Ascomycota</taxon>
        <taxon>Pezizomycotina</taxon>
        <taxon>Leotiomycetes</taxon>
        <taxon>Helotiales</taxon>
        <taxon>Drepanopezizaceae</taxon>
        <taxon>Diplocarpon</taxon>
    </lineage>
</organism>
<reference evidence="1" key="1">
    <citation type="submission" date="2023-06" db="EMBL/GenBank/DDBJ databases">
        <title>Draft genome of Marssonina rosae.</title>
        <authorList>
            <person name="Cheng Q."/>
        </authorList>
    </citation>
    <scope>NUCLEOTIDE SEQUENCE</scope>
    <source>
        <strain evidence="1">R4</strain>
    </source>
</reference>
<dbReference type="AlphaFoldDB" id="A0AAD9WHP7"/>
<accession>A0AAD9WHP7</accession>
<evidence type="ECO:0008006" key="3">
    <source>
        <dbReference type="Google" id="ProtNLM"/>
    </source>
</evidence>
<gene>
    <name evidence="1" type="ORF">QTJ16_000554</name>
</gene>
<dbReference type="EMBL" id="JAUBYV010000001">
    <property type="protein sequence ID" value="KAK2629734.1"/>
    <property type="molecule type" value="Genomic_DNA"/>
</dbReference>
<evidence type="ECO:0000313" key="2">
    <source>
        <dbReference type="Proteomes" id="UP001285354"/>
    </source>
</evidence>